<feature type="region of interest" description="Disordered" evidence="2">
    <location>
        <begin position="1682"/>
        <end position="1702"/>
    </location>
</feature>
<feature type="compositionally biased region" description="Polar residues" evidence="2">
    <location>
        <begin position="1528"/>
        <end position="1554"/>
    </location>
</feature>
<keyword evidence="1" id="KW-0175">Coiled coil</keyword>
<feature type="region of interest" description="Disordered" evidence="2">
    <location>
        <begin position="392"/>
        <end position="414"/>
    </location>
</feature>
<feature type="compositionally biased region" description="Basic and acidic residues" evidence="2">
    <location>
        <begin position="114"/>
        <end position="132"/>
    </location>
</feature>
<feature type="region of interest" description="Disordered" evidence="2">
    <location>
        <begin position="1936"/>
        <end position="2058"/>
    </location>
</feature>
<feature type="compositionally biased region" description="Basic and acidic residues" evidence="2">
    <location>
        <begin position="55"/>
        <end position="71"/>
    </location>
</feature>
<feature type="region of interest" description="Disordered" evidence="2">
    <location>
        <begin position="1281"/>
        <end position="1316"/>
    </location>
</feature>
<feature type="region of interest" description="Disordered" evidence="2">
    <location>
        <begin position="2154"/>
        <end position="2291"/>
    </location>
</feature>
<feature type="compositionally biased region" description="Polar residues" evidence="2">
    <location>
        <begin position="2254"/>
        <end position="2266"/>
    </location>
</feature>
<dbReference type="EMBL" id="VEVO01000020">
    <property type="protein sequence ID" value="KAF0025380.1"/>
    <property type="molecule type" value="Genomic_DNA"/>
</dbReference>
<feature type="compositionally biased region" description="Polar residues" evidence="2">
    <location>
        <begin position="2190"/>
        <end position="2207"/>
    </location>
</feature>
<protein>
    <submittedName>
        <fullName evidence="3">Uncharacterized protein</fullName>
    </submittedName>
</protein>
<feature type="compositionally biased region" description="Low complexity" evidence="2">
    <location>
        <begin position="1297"/>
        <end position="1312"/>
    </location>
</feature>
<organism evidence="3 4">
    <name type="scientific">Scophthalmus maximus</name>
    <name type="common">Turbot</name>
    <name type="synonym">Psetta maxima</name>
    <dbReference type="NCBI Taxonomy" id="52904"/>
    <lineage>
        <taxon>Eukaryota</taxon>
        <taxon>Metazoa</taxon>
        <taxon>Chordata</taxon>
        <taxon>Craniata</taxon>
        <taxon>Vertebrata</taxon>
        <taxon>Euteleostomi</taxon>
        <taxon>Actinopterygii</taxon>
        <taxon>Neopterygii</taxon>
        <taxon>Teleostei</taxon>
        <taxon>Neoteleostei</taxon>
        <taxon>Acanthomorphata</taxon>
        <taxon>Carangaria</taxon>
        <taxon>Pleuronectiformes</taxon>
        <taxon>Pleuronectoidei</taxon>
        <taxon>Scophthalmidae</taxon>
        <taxon>Scophthalmus</taxon>
    </lineage>
</organism>
<dbReference type="Proteomes" id="UP000438429">
    <property type="component" value="Unassembled WGS sequence"/>
</dbReference>
<gene>
    <name evidence="3" type="ORF">F2P81_022261</name>
</gene>
<evidence type="ECO:0000313" key="3">
    <source>
        <dbReference type="EMBL" id="KAF0025380.1"/>
    </source>
</evidence>
<feature type="compositionally biased region" description="Polar residues" evidence="2">
    <location>
        <begin position="2154"/>
        <end position="2177"/>
    </location>
</feature>
<proteinExistence type="predicted"/>
<evidence type="ECO:0000313" key="4">
    <source>
        <dbReference type="Proteomes" id="UP000438429"/>
    </source>
</evidence>
<evidence type="ECO:0000256" key="2">
    <source>
        <dbReference type="SAM" id="MobiDB-lite"/>
    </source>
</evidence>
<feature type="coiled-coil region" evidence="1">
    <location>
        <begin position="2295"/>
        <end position="2322"/>
    </location>
</feature>
<sequence>MEPDGPISRVERTFWTVWYYISGAVNRFLRPEPTNTVGNDQDSGFQQSAVVSEPADTHHPEGDSGGRDVDEERPLAIVSLLSSSRPIVAWELCTTDVDLGPEEESIEYNSQLSEGHENKASEEGESMREEKFGQTGNDDAGLLIFKVARATKAEEAENGDQKSFTHGQGETAENYVYKEHAKMESLNFTDNAMSEDMGGNRRKAGAEKETWGPMIQDEHQKLDETMGKIQVKERDKMHHEDEQALEAGNAEITLCQMTDFSSEEEHSMHREEARLHKDAADTAVMHEDVENTDGVSQLASENKSIHNEGGNQVQNQPSVCEELSENDRDVKGGLDVFGNPGLTSLPLDNELKMTCGKSGNVSEGVGQEVVMAHSERDEIEDESTLGEMELGGEENVSEAADNQAIDEEPQQEEDIKTVTEESQCFTEHVTCHEEVVQNAEAELHTDEFTDREKEDVAKDTEVQTKQRETDLVEGTANNEKSNVTTTDISVEERFFDKDQVEEGRFSSEEEDNKESCIEIACTATSVTVTSQGETGQEISEHIPPGVFEVQIVSQELNFTSCEETQEGVPEYNNEPGPEENTTQRFLEEGNRREINATQLPEEVESKESGSLQNTGTGGGFLLVRGHMEEEEERTEDIDKDHNRLLQLTHTGVPQETEKPIVEPAIEGSEHLFEEGEETFLNSSMKTGAEHFEKEFERHGCVTDDKTTKELQDGTEELLVNFQKGEGLSGTRDAAGDGRETMRAAAADDLLVGFTGETLKVLEAEVQKVTESSFFQDARNSERNSSKTPVLKDVTKSGLMEQLDETEPKLLEDSAVQMQDAIEDEMQIKNEMDTLNVEVAGPAAMLTTENNKNMLFAKCELSRPDESLETQGQLSEEALEVSSEEKLTDSEAANELITTKCKPEEVTLLLTEKMAKHVTQSEGTCAEKSISSVGECRDVIAEEILDSWLETAVLKDASCMEQQEGPEPGQEMDKKTKPSNEGQEEMPSLHSEEEMESDSGESGLASDTEMSPSTAGSGLLDLSVSEWGKEHIETHLLESTSTGSFQGIYDMSVCMSESADISKFYTQQPDSQDILLEGTEERRRSDLAEEELTAEMGSSEAGQLNLESNKSQDKASEERIEAADTETGPQIEIDAGVAARTEMKDTGGADAGTLTKMRALFKDEKMNVADVLLGFNVSDSPDATRSGSEALLTESQSDTCIEAEKFMKFTSLDKQQATTRWEDITESLAEPNRTEVAGQWTTNFEVEENPDINECRENIPPGVAAAAETSKLQDQVDVIGYSPQRPSGENEPLSVTCTSSTPAPASSSSGGAKTKSRISGLQSALTPILKYLNIGNKRQSPEPLKCGNNPSVPPFSFGVTTANCQKSPGGSSEHPNSDFSCNHSGQSLGNKDAPVRWLDDEYLPEITLLDVTCDSTMQMTRNDSALPDIMPRSLNGTCSTVQPSKLSSSVNIVNSLQSNVSSPKAESRADDPVRADFKSTTKTSLVMKQNHPCDVQDVTFDNDSVQRSSGNTILGDASALAFHHQNNTLDSKSSCKQNGTLTLSESSDSHQNTMDKPSPPKVCIALTSTEANNSAIHLPKLSKHNGRTAGTDPSAKMVETPERIGGPMRWLDDRYFPEITLLDVTRDSELSPETEISAMEVTQDIPPVDSVEHSRPLSKLSGLIVAEPDGRDMLQSEELSTTLTGSVTHSPSSFSEQSKSAGGNLKTSLEATLDDSVGGDLRNNISSSELSGQNIMKSQISAEYTLGIHPTNVTHDISSSSDVSVQCVSQLSTSDVQSNTSLKNVTSELHVKPVETNIEELLTSHDAELKGEAQQTSPKRAASINNTFNVAQAANLSSSTSLNSTNQISCPQNMTLDLPPTEVNSPKAESVATDPVSADFKDTTDTCLVMDHTNSAVKASGPCEVQNATFDRHSLQKSGGSTTLGEAGATTFCLQNNTFDSKPVGKQNGTITLSETSSSDSHQNSLDKPSPSNVCNPTDIHEVNTSEVLLSEESKQNGTTTRTDPDAEMTDSAENTFEANPAVEAAPGAGRRETKDHSQSVTDDAMDHQGMDTENNNANTFNLDDTLDLKVDSLVTSTPMTHCKVFQFSTEHHKGKTLGAQKKLYGDGPSRPVGQVSSDVPSNIVRDRKTFLAQPAAKSLLPPLKTASQLMKYKPTSTLPGRCEPSTSGLPMTRQRTQAEALKSAAPSDAAQGTTGISSSYNLRATTTDTPLPSSSADASTSSCDAVNRAKHLKQPATVQRALPAKAQRDDATVPASTAETSTSCNAASRARVLKPPANGHRAQPAKPQSHGCAKCVALEEQLKVKSEEIRRLKEELLKYSKQ</sequence>
<feature type="compositionally biased region" description="Low complexity" evidence="2">
    <location>
        <begin position="2208"/>
        <end position="2222"/>
    </location>
</feature>
<comment type="caution">
    <text evidence="3">The sequence shown here is derived from an EMBL/GenBank/DDBJ whole genome shotgun (WGS) entry which is preliminary data.</text>
</comment>
<feature type="compositionally biased region" description="Basic and acidic residues" evidence="2">
    <location>
        <begin position="1109"/>
        <end position="1121"/>
    </location>
</feature>
<feature type="compositionally biased region" description="Polar residues" evidence="2">
    <location>
        <begin position="1946"/>
        <end position="1975"/>
    </location>
</feature>
<feature type="region of interest" description="Disordered" evidence="2">
    <location>
        <begin position="1069"/>
        <end position="1125"/>
    </location>
</feature>
<name>A0A6A4S172_SCOMX</name>
<evidence type="ECO:0000256" key="1">
    <source>
        <dbReference type="SAM" id="Coils"/>
    </source>
</evidence>
<feature type="compositionally biased region" description="Polar residues" evidence="2">
    <location>
        <begin position="1099"/>
        <end position="1108"/>
    </location>
</feature>
<feature type="region of interest" description="Disordered" evidence="2">
    <location>
        <begin position="450"/>
        <end position="470"/>
    </location>
</feature>
<accession>A0A6A4S172</accession>
<reference evidence="3 4" key="1">
    <citation type="submission" date="2019-06" db="EMBL/GenBank/DDBJ databases">
        <title>Draft genomes of female and male turbot (Scophthalmus maximus).</title>
        <authorList>
            <person name="Xu H."/>
            <person name="Xu X.-W."/>
            <person name="Shao C."/>
            <person name="Chen S."/>
        </authorList>
    </citation>
    <scope>NUCLEOTIDE SEQUENCE [LARGE SCALE GENOMIC DNA]</scope>
    <source>
        <strain evidence="3">Ysfricsl-2016a</strain>
        <tissue evidence="3">Blood</tissue>
    </source>
</reference>
<feature type="region of interest" description="Disordered" evidence="2">
    <location>
        <begin position="1528"/>
        <end position="1557"/>
    </location>
</feature>
<feature type="region of interest" description="Disordered" evidence="2">
    <location>
        <begin position="960"/>
        <end position="1018"/>
    </location>
</feature>
<feature type="region of interest" description="Disordered" evidence="2">
    <location>
        <begin position="1580"/>
        <end position="1599"/>
    </location>
</feature>
<feature type="region of interest" description="Disordered" evidence="2">
    <location>
        <begin position="108"/>
        <end position="137"/>
    </location>
</feature>
<feature type="region of interest" description="Disordered" evidence="2">
    <location>
        <begin position="49"/>
        <end position="71"/>
    </location>
</feature>